<dbReference type="EMBL" id="BPLR01003023">
    <property type="protein sequence ID" value="GIX80361.1"/>
    <property type="molecule type" value="Genomic_DNA"/>
</dbReference>
<keyword evidence="3" id="KW-1185">Reference proteome</keyword>
<proteinExistence type="predicted"/>
<accession>A0AAV4N8P1</accession>
<dbReference type="Proteomes" id="UP001054945">
    <property type="component" value="Unassembled WGS sequence"/>
</dbReference>
<evidence type="ECO:0000256" key="1">
    <source>
        <dbReference type="SAM" id="MobiDB-lite"/>
    </source>
</evidence>
<gene>
    <name evidence="2" type="ORF">CEXT_523441</name>
</gene>
<evidence type="ECO:0000313" key="3">
    <source>
        <dbReference type="Proteomes" id="UP001054945"/>
    </source>
</evidence>
<reference evidence="2 3" key="1">
    <citation type="submission" date="2021-06" db="EMBL/GenBank/DDBJ databases">
        <title>Caerostris extrusa draft genome.</title>
        <authorList>
            <person name="Kono N."/>
            <person name="Arakawa K."/>
        </authorList>
    </citation>
    <scope>NUCLEOTIDE SEQUENCE [LARGE SCALE GENOMIC DNA]</scope>
</reference>
<dbReference type="AlphaFoldDB" id="A0AAV4N8P1"/>
<organism evidence="2 3">
    <name type="scientific">Caerostris extrusa</name>
    <name type="common">Bark spider</name>
    <name type="synonym">Caerostris bankana</name>
    <dbReference type="NCBI Taxonomy" id="172846"/>
    <lineage>
        <taxon>Eukaryota</taxon>
        <taxon>Metazoa</taxon>
        <taxon>Ecdysozoa</taxon>
        <taxon>Arthropoda</taxon>
        <taxon>Chelicerata</taxon>
        <taxon>Arachnida</taxon>
        <taxon>Araneae</taxon>
        <taxon>Araneomorphae</taxon>
        <taxon>Entelegynae</taxon>
        <taxon>Araneoidea</taxon>
        <taxon>Araneidae</taxon>
        <taxon>Caerostris</taxon>
    </lineage>
</organism>
<comment type="caution">
    <text evidence="2">The sequence shown here is derived from an EMBL/GenBank/DDBJ whole genome shotgun (WGS) entry which is preliminary data.</text>
</comment>
<name>A0AAV4N8P1_CAEEX</name>
<evidence type="ECO:0000313" key="2">
    <source>
        <dbReference type="EMBL" id="GIX80361.1"/>
    </source>
</evidence>
<protein>
    <submittedName>
        <fullName evidence="2">Uncharacterized protein</fullName>
    </submittedName>
</protein>
<sequence length="102" mass="11530">MTQDISYETPEAKSLGYFIPRAYYYELYAFPYPLDDTDLSPRHLRTKAQDISSSSLLVPDRVNYIDPDCEGSGGLPRPPDECSGCEIPETNGNQQISIYLCR</sequence>
<feature type="region of interest" description="Disordered" evidence="1">
    <location>
        <begin position="68"/>
        <end position="87"/>
    </location>
</feature>